<name>A0A397XPU3_BRACM</name>
<proteinExistence type="predicted"/>
<dbReference type="Proteomes" id="UP000264353">
    <property type="component" value="Chromosome A9"/>
</dbReference>
<reference evidence="1 2" key="1">
    <citation type="submission" date="2018-06" db="EMBL/GenBank/DDBJ databases">
        <title>WGS assembly of Brassica rapa FPsc.</title>
        <authorList>
            <person name="Bowman J."/>
            <person name="Kohchi T."/>
            <person name="Yamato K."/>
            <person name="Jenkins J."/>
            <person name="Shu S."/>
            <person name="Ishizaki K."/>
            <person name="Yamaoka S."/>
            <person name="Nishihama R."/>
            <person name="Nakamura Y."/>
            <person name="Berger F."/>
            <person name="Adam C."/>
            <person name="Aki S."/>
            <person name="Althoff F."/>
            <person name="Araki T."/>
            <person name="Arteaga-Vazquez M."/>
            <person name="Balasubrmanian S."/>
            <person name="Bauer D."/>
            <person name="Boehm C."/>
            <person name="Briginshaw L."/>
            <person name="Caballero-Perez J."/>
            <person name="Catarino B."/>
            <person name="Chen F."/>
            <person name="Chiyoda S."/>
            <person name="Chovatia M."/>
            <person name="Davies K."/>
            <person name="Delmans M."/>
            <person name="Demura T."/>
            <person name="Dierschke T."/>
            <person name="Dolan L."/>
            <person name="Dorantes-Acosta A."/>
            <person name="Eklund D."/>
            <person name="Florent S."/>
            <person name="Flores-Sandoval E."/>
            <person name="Fujiyama A."/>
            <person name="Fukuzawa H."/>
            <person name="Galik B."/>
            <person name="Grimanelli D."/>
            <person name="Grimwood J."/>
            <person name="Grossniklaus U."/>
            <person name="Hamada T."/>
            <person name="Haseloff J."/>
            <person name="Hetherington A."/>
            <person name="Higo A."/>
            <person name="Hirakawa Y."/>
            <person name="Hundley H."/>
            <person name="Ikeda Y."/>
            <person name="Inoue K."/>
            <person name="Inoue S."/>
            <person name="Ishida S."/>
            <person name="Jia Q."/>
            <person name="Kakita M."/>
            <person name="Kanazawa T."/>
            <person name="Kawai Y."/>
            <person name="Kawashima T."/>
            <person name="Kennedy M."/>
            <person name="Kinose K."/>
            <person name="Kinoshita T."/>
            <person name="Kohara Y."/>
            <person name="Koide E."/>
            <person name="Komatsu K."/>
            <person name="Kopischke S."/>
            <person name="Kubo M."/>
            <person name="Kyozuka J."/>
            <person name="Lagercrantz U."/>
            <person name="Lin S."/>
            <person name="Lindquist E."/>
            <person name="Lipzen A."/>
            <person name="Lu C."/>
            <person name="Luna E."/>
            <person name="Martienssen R."/>
            <person name="Minamino N."/>
            <person name="Mizutani M."/>
            <person name="Mizutani M."/>
            <person name="Mochizuki N."/>
            <person name="Monte I."/>
            <person name="Mosher R."/>
            <person name="Nagasaki H."/>
            <person name="Nakagami H."/>
            <person name="Naramoto S."/>
            <person name="Nishitani K."/>
            <person name="Ohtani M."/>
            <person name="Okamoto T."/>
            <person name="Okumura M."/>
            <person name="Phillips J."/>
            <person name="Pollak B."/>
            <person name="Reinders A."/>
            <person name="Roevekamp M."/>
            <person name="Sano R."/>
            <person name="Sawa S."/>
            <person name="Schmid M."/>
            <person name="Shirakawa M."/>
            <person name="Solano R."/>
            <person name="Spunde A."/>
            <person name="Suetsugu N."/>
            <person name="Sugano S."/>
            <person name="Sugiyama A."/>
            <person name="Sun R."/>
            <person name="Suzuki Y."/>
            <person name="Takenaka M."/>
            <person name="Takezawa D."/>
            <person name="Tomogane H."/>
            <person name="Tsuzuki M."/>
            <person name="Ueda T."/>
            <person name="Umeda M."/>
            <person name="Ward J."/>
            <person name="Watanabe Y."/>
            <person name="Yazaki K."/>
            <person name="Yokoyama R."/>
            <person name="Yoshitake Y."/>
            <person name="Yotsui I."/>
            <person name="Zachgo S."/>
            <person name="Schmutz J."/>
        </authorList>
    </citation>
    <scope>NUCLEOTIDE SEQUENCE [LARGE SCALE GENOMIC DNA]</scope>
    <source>
        <strain evidence="2">cv. B-3</strain>
    </source>
</reference>
<organism evidence="1 2">
    <name type="scientific">Brassica campestris</name>
    <name type="common">Field mustard</name>
    <dbReference type="NCBI Taxonomy" id="3711"/>
    <lineage>
        <taxon>Eukaryota</taxon>
        <taxon>Viridiplantae</taxon>
        <taxon>Streptophyta</taxon>
        <taxon>Embryophyta</taxon>
        <taxon>Tracheophyta</taxon>
        <taxon>Spermatophyta</taxon>
        <taxon>Magnoliopsida</taxon>
        <taxon>eudicotyledons</taxon>
        <taxon>Gunneridae</taxon>
        <taxon>Pentapetalae</taxon>
        <taxon>rosids</taxon>
        <taxon>malvids</taxon>
        <taxon>Brassicales</taxon>
        <taxon>Brassicaceae</taxon>
        <taxon>Brassiceae</taxon>
        <taxon>Brassica</taxon>
    </lineage>
</organism>
<evidence type="ECO:0000313" key="2">
    <source>
        <dbReference type="Proteomes" id="UP000264353"/>
    </source>
</evidence>
<dbReference type="AlphaFoldDB" id="A0A397XPU3"/>
<gene>
    <name evidence="1" type="ORF">BRARA_I00074</name>
</gene>
<sequence>MQNYFLNLQMQCQERSTLGIYLQKTTIRYNKSTSNLSLLNLWSFGNLMYSCVSLMHSSTLSGEIKPSATFMHDCKQFQI</sequence>
<evidence type="ECO:0000313" key="1">
    <source>
        <dbReference type="EMBL" id="RID43199.1"/>
    </source>
</evidence>
<accession>A0A397XPU3</accession>
<dbReference type="EMBL" id="CM010636">
    <property type="protein sequence ID" value="RID43199.1"/>
    <property type="molecule type" value="Genomic_DNA"/>
</dbReference>
<protein>
    <submittedName>
        <fullName evidence="1">Uncharacterized protein</fullName>
    </submittedName>
</protein>